<evidence type="ECO:0000313" key="4">
    <source>
        <dbReference type="EMBL" id="MBM3092892.1"/>
    </source>
</evidence>
<gene>
    <name evidence="2" type="primary">ku</name>
    <name evidence="4" type="ORF">GFB56_19100</name>
</gene>
<keyword evidence="1 2" id="KW-0238">DNA-binding</keyword>
<dbReference type="EMBL" id="WXFA01000012">
    <property type="protein sequence ID" value="MBM3092892.1"/>
    <property type="molecule type" value="Genomic_DNA"/>
</dbReference>
<evidence type="ECO:0000256" key="1">
    <source>
        <dbReference type="ARBA" id="ARBA00023125"/>
    </source>
</evidence>
<name>A0AAW4FLG1_9HYPH</name>
<dbReference type="GO" id="GO:0003690">
    <property type="term" value="F:double-stranded DNA binding"/>
    <property type="evidence" value="ECO:0007669"/>
    <property type="project" value="UniProtKB-UniRule"/>
</dbReference>
<evidence type="ECO:0000256" key="2">
    <source>
        <dbReference type="HAMAP-Rule" id="MF_01875"/>
    </source>
</evidence>
<dbReference type="InterPro" id="IPR016194">
    <property type="entry name" value="SPOC-like_C_dom_sf"/>
</dbReference>
<dbReference type="PIRSF" id="PIRSF006493">
    <property type="entry name" value="Prok_Ku"/>
    <property type="match status" value="1"/>
</dbReference>
<dbReference type="AlphaFoldDB" id="A0AAW4FLG1"/>
<keyword evidence="2" id="KW-0234">DNA repair</keyword>
<comment type="subunit">
    <text evidence="2">Homodimer. Interacts with LigD.</text>
</comment>
<dbReference type="GO" id="GO:0006310">
    <property type="term" value="P:DNA recombination"/>
    <property type="evidence" value="ECO:0007669"/>
    <property type="project" value="UniProtKB-KW"/>
</dbReference>
<feature type="domain" description="Ku" evidence="3">
    <location>
        <begin position="56"/>
        <end position="185"/>
    </location>
</feature>
<sequence>MAAVKPYWKGYLKLSLVTCPVALSPATSDTEKIRFHTMNRATGNRVASLYVDSVTGKEVNTEDQVKGYERGEGDYIMLEEEELDAVALESVRTIEIDIFTPRDSIEWIWLEKPHYLVPNDKVGEDAFAVIRDAMRSENVVGISRLVFGQRERAVMLEPRGEGIVLWTLRYGDEVRPEEEYFSNIKAKPEGGLAPLMKQLIKQQTKKWVPITDPIQDRMLELIAEKKKTLKPKAKRRITPAKDNVVDIMSALRDSLEREKRGKAR</sequence>
<reference evidence="4 5" key="1">
    <citation type="submission" date="2020-01" db="EMBL/GenBank/DDBJ databases">
        <title>Draft genome assembly of Ensifer adhaerens T173.</title>
        <authorList>
            <person name="Craig J.E."/>
            <person name="Stinchcombe J.R."/>
        </authorList>
    </citation>
    <scope>NUCLEOTIDE SEQUENCE [LARGE SCALE GENOMIC DNA]</scope>
    <source>
        <strain evidence="4 5">T173</strain>
    </source>
</reference>
<protein>
    <recommendedName>
        <fullName evidence="2">Non-homologous end joining protein Ku</fullName>
    </recommendedName>
</protein>
<comment type="caution">
    <text evidence="4">The sequence shown here is derived from an EMBL/GenBank/DDBJ whole genome shotgun (WGS) entry which is preliminary data.</text>
</comment>
<dbReference type="GO" id="GO:0006303">
    <property type="term" value="P:double-strand break repair via nonhomologous end joining"/>
    <property type="evidence" value="ECO:0007669"/>
    <property type="project" value="UniProtKB-UniRule"/>
</dbReference>
<evidence type="ECO:0000259" key="3">
    <source>
        <dbReference type="SMART" id="SM00559"/>
    </source>
</evidence>
<dbReference type="NCBIfam" id="TIGR02772">
    <property type="entry name" value="Ku_bact"/>
    <property type="match status" value="1"/>
</dbReference>
<dbReference type="HAMAP" id="MF_01875">
    <property type="entry name" value="Prokaryotic_Ku"/>
    <property type="match status" value="1"/>
</dbReference>
<proteinExistence type="inferred from homology"/>
<keyword evidence="2" id="KW-0233">DNA recombination</keyword>
<dbReference type="Pfam" id="PF02735">
    <property type="entry name" value="Ku"/>
    <property type="match status" value="1"/>
</dbReference>
<dbReference type="SMART" id="SM00559">
    <property type="entry name" value="Ku78"/>
    <property type="match status" value="1"/>
</dbReference>
<comment type="function">
    <text evidence="2">With LigD forms a non-homologous end joining (NHEJ) DNA repair enzyme, which repairs dsDNA breaks with reduced fidelity. Binds linear dsDNA with 5'- and 3'- overhangs but not closed circular dsDNA nor ssDNA. Recruits and stimulates the ligase activity of LigD.</text>
</comment>
<organism evidence="4 5">
    <name type="scientific">Ensifer canadensis</name>
    <dbReference type="NCBI Taxonomy" id="555315"/>
    <lineage>
        <taxon>Bacteria</taxon>
        <taxon>Pseudomonadati</taxon>
        <taxon>Pseudomonadota</taxon>
        <taxon>Alphaproteobacteria</taxon>
        <taxon>Hyphomicrobiales</taxon>
        <taxon>Rhizobiaceae</taxon>
        <taxon>Sinorhizobium/Ensifer group</taxon>
        <taxon>Ensifer</taxon>
    </lineage>
</organism>
<comment type="similarity">
    <text evidence="2">Belongs to the prokaryotic Ku family.</text>
</comment>
<dbReference type="PANTHER" id="PTHR41251:SF1">
    <property type="entry name" value="NON-HOMOLOGOUS END JOINING PROTEIN KU"/>
    <property type="match status" value="1"/>
</dbReference>
<dbReference type="InterPro" id="IPR006164">
    <property type="entry name" value="DNA_bd_Ku70/Ku80"/>
</dbReference>
<dbReference type="Gene3D" id="2.40.290.10">
    <property type="match status" value="1"/>
</dbReference>
<dbReference type="Proteomes" id="UP000744980">
    <property type="component" value="Unassembled WGS sequence"/>
</dbReference>
<dbReference type="InterPro" id="IPR009187">
    <property type="entry name" value="Prok_Ku"/>
</dbReference>
<dbReference type="SUPFAM" id="SSF100939">
    <property type="entry name" value="SPOC domain-like"/>
    <property type="match status" value="1"/>
</dbReference>
<accession>A0AAW4FLG1</accession>
<dbReference type="PANTHER" id="PTHR41251">
    <property type="entry name" value="NON-HOMOLOGOUS END JOINING PROTEIN KU"/>
    <property type="match status" value="1"/>
</dbReference>
<keyword evidence="5" id="KW-1185">Reference proteome</keyword>
<dbReference type="RefSeq" id="WP_203528490.1">
    <property type="nucleotide sequence ID" value="NZ_CP083374.1"/>
</dbReference>
<keyword evidence="2" id="KW-0227">DNA damage</keyword>
<evidence type="ECO:0000313" key="5">
    <source>
        <dbReference type="Proteomes" id="UP000744980"/>
    </source>
</evidence>